<protein>
    <recommendedName>
        <fullName evidence="4">Novel STAND NTPase 1 domain-containing protein</fullName>
    </recommendedName>
</protein>
<reference evidence="5" key="2">
    <citation type="submission" date="2020-09" db="EMBL/GenBank/DDBJ databases">
        <authorList>
            <person name="Sun Q."/>
            <person name="Zhou Y."/>
        </authorList>
    </citation>
    <scope>NUCLEOTIDE SEQUENCE</scope>
    <source>
        <strain evidence="5">CGMCC 4.7110</strain>
    </source>
</reference>
<evidence type="ECO:0000313" key="5">
    <source>
        <dbReference type="EMBL" id="GGM97649.1"/>
    </source>
</evidence>
<evidence type="ECO:0000256" key="2">
    <source>
        <dbReference type="ARBA" id="ARBA00022737"/>
    </source>
</evidence>
<dbReference type="SUPFAM" id="SSF50998">
    <property type="entry name" value="Quinoprotein alcohol dehydrogenase-like"/>
    <property type="match status" value="1"/>
</dbReference>
<feature type="region of interest" description="Disordered" evidence="3">
    <location>
        <begin position="920"/>
        <end position="943"/>
    </location>
</feature>
<proteinExistence type="predicted"/>
<feature type="domain" description="Novel STAND NTPase 1" evidence="4">
    <location>
        <begin position="229"/>
        <end position="634"/>
    </location>
</feature>
<gene>
    <name evidence="5" type="ORF">GCM10011578_018110</name>
</gene>
<evidence type="ECO:0000259" key="4">
    <source>
        <dbReference type="Pfam" id="PF20703"/>
    </source>
</evidence>
<reference evidence="5" key="1">
    <citation type="journal article" date="2014" name="Int. J. Syst. Evol. Microbiol.">
        <title>Complete genome sequence of Corynebacterium casei LMG S-19264T (=DSM 44701T), isolated from a smear-ripened cheese.</title>
        <authorList>
            <consortium name="US DOE Joint Genome Institute (JGI-PGF)"/>
            <person name="Walter F."/>
            <person name="Albersmeier A."/>
            <person name="Kalinowski J."/>
            <person name="Ruckert C."/>
        </authorList>
    </citation>
    <scope>NUCLEOTIDE SEQUENCE</scope>
    <source>
        <strain evidence="5">CGMCC 4.7110</strain>
    </source>
</reference>
<dbReference type="SUPFAM" id="SSF50494">
    <property type="entry name" value="Trypsin-like serine proteases"/>
    <property type="match status" value="1"/>
</dbReference>
<dbReference type="Pfam" id="PF20703">
    <property type="entry name" value="nSTAND1"/>
    <property type="match status" value="1"/>
</dbReference>
<keyword evidence="6" id="KW-1185">Reference proteome</keyword>
<comment type="caution">
    <text evidence="5">The sequence shown here is derived from an EMBL/GenBank/DDBJ whole genome shotgun (WGS) entry which is preliminary data.</text>
</comment>
<dbReference type="Gene3D" id="2.130.10.10">
    <property type="entry name" value="YVTN repeat-like/Quinoprotein amine dehydrogenase"/>
    <property type="match status" value="3"/>
</dbReference>
<dbReference type="InterPro" id="IPR027417">
    <property type="entry name" value="P-loop_NTPase"/>
</dbReference>
<keyword evidence="2" id="KW-0677">Repeat</keyword>
<dbReference type="PANTHER" id="PTHR44019:SF8">
    <property type="entry name" value="POC1 CENTRIOLAR PROTEIN HOMOLOG"/>
    <property type="match status" value="1"/>
</dbReference>
<dbReference type="EMBL" id="BMML01000003">
    <property type="protein sequence ID" value="GGM97649.1"/>
    <property type="molecule type" value="Genomic_DNA"/>
</dbReference>
<dbReference type="Pfam" id="PF13365">
    <property type="entry name" value="Trypsin_2"/>
    <property type="match status" value="1"/>
</dbReference>
<dbReference type="SUPFAM" id="SSF52540">
    <property type="entry name" value="P-loop containing nucleoside triphosphate hydrolases"/>
    <property type="match status" value="2"/>
</dbReference>
<dbReference type="InterPro" id="IPR011047">
    <property type="entry name" value="Quinoprotein_ADH-like_sf"/>
</dbReference>
<evidence type="ECO:0000256" key="1">
    <source>
        <dbReference type="ARBA" id="ARBA00022574"/>
    </source>
</evidence>
<dbReference type="RefSeq" id="WP_189262067.1">
    <property type="nucleotide sequence ID" value="NZ_BMML01000003.1"/>
</dbReference>
<name>A0A918CNP3_9ACTN</name>
<dbReference type="InterPro" id="IPR015943">
    <property type="entry name" value="WD40/YVTN_repeat-like_dom_sf"/>
</dbReference>
<dbReference type="InterPro" id="IPR009003">
    <property type="entry name" value="Peptidase_S1_PA"/>
</dbReference>
<keyword evidence="1" id="KW-0853">WD repeat</keyword>
<evidence type="ECO:0000313" key="6">
    <source>
        <dbReference type="Proteomes" id="UP000653411"/>
    </source>
</evidence>
<dbReference type="InterPro" id="IPR050505">
    <property type="entry name" value="WDR55/POC1"/>
</dbReference>
<organism evidence="5 6">
    <name type="scientific">Streptomyces fuscichromogenes</name>
    <dbReference type="NCBI Taxonomy" id="1324013"/>
    <lineage>
        <taxon>Bacteria</taxon>
        <taxon>Bacillati</taxon>
        <taxon>Actinomycetota</taxon>
        <taxon>Actinomycetes</taxon>
        <taxon>Kitasatosporales</taxon>
        <taxon>Streptomycetaceae</taxon>
        <taxon>Streptomyces</taxon>
    </lineage>
</organism>
<dbReference type="Gene3D" id="3.40.50.300">
    <property type="entry name" value="P-loop containing nucleotide triphosphate hydrolases"/>
    <property type="match status" value="1"/>
</dbReference>
<dbReference type="PANTHER" id="PTHR44019">
    <property type="entry name" value="WD REPEAT-CONTAINING PROTEIN 55"/>
    <property type="match status" value="1"/>
</dbReference>
<sequence>MEESEAGRTSFPDSAVLRIFASPPDPDVADGPLGVGFLVDDRHAITCAHVVVAAVGPARGGESQEGARVHVDLPLLSGAGSPAATVTASVVLWGPSRAAIGPDVAVLRLDSVVPGAGPAQVVDIEPEAMRGHVAQIVGFPEGRGQGVWHEGVLRGRQADGQIQVDRVGTGYRVSRGFSGSPVWDQALGAVIGMMVKAELGEPAAGFMIPVSQLAAAWPPLAAMARPPSPFRSLEPFEEAHAAAFYGRDADTARVAQVVAEQRWTTLVGPSGCGKSSLAMAGVAPRRRDAEDTVAILRPAHHATAFRGLAAVLLDLLEPDCAEAEKFARISAVADEIARHGIRGVAARILHVQHARRLLIVVDQFEELLDDEVFVPGDIDALADALGPKSPQTVSVLAVLRTDFLGPVLDHPRLGLLAKKRIEALEPMREGQLRDIVTKPVSHIPAIGYEDALVNRILADAGDAPGILPLLSFTLAQLWDHQRGGRLTHRAYDALGGVTGALGTHADQIWRQYVGDEDEEHAEKLLTRLVRTPIGTEAPVRRLTTRAELSDREWQIAQRLAGARLLVLNRARVHDRPGAEGDGRSDVETVELAHEALISSWDRLSSRVRADRVFLDWRETLQLDTDRWDKAGRPKDLLPAATALAAAQRWLPERTAELSDAQRDYLDQGRAHRRLLTRRRRAVMALFGVLLIVAGVTAVVAVDQRQTVVRQRDRATSAQVAGLAQSLGRTDPQLARRLAVAAAGLGDTPEAWSALLTARYQPEKLAVKLPGFDVTAVDLDRTGHILVAGGGTNLGTWDVDTGKRLGSYRTTARVRNVSLSADGTTVAVSTDDENTTVLDTRGLHPRGRPYLTGPALFSLSRQGTYLVATGEATDNGYIAGVWNTHTGKQVLRRTSDNSLHPSFSPDERLLWLTGVSDHGPTRTDLRTGKDLPTPKFGLKPDDDPGPVAFSPDGQQFAMLTTRGLYTAGAPYDNRVYSNLIQVPRSQEDTGLGGGDVHFSHDGKFVAFGFTLWDAILPEDPVFTYRTISSDCESGTFRFSVDDSEMRCVGGDGTVRSLDISRLTQHGKRTDSSPTAVASQNGSTIAVAQTDGGDGGGRVQIWSTAPLAKRMELTVPVEDRLLLSPDGRLIAAQDKQDRVEIWDLVKRVRLGTLPGNVGGATKTVAISPDDKSYVTYDRVKNLGARGVVNSLRFYDLRTMKLIRQENFTLKSAVLDFSTTVAFRPDGKAVVVSPLLGMVAFPSGKILVPGTPDLSLDGFSPDGESAYSDPNSVQGNLFFLDPKTLGPEGEALNVGGLTVSAVPTAHSPDGRLIAGVYDDTAFDNTLSKADEIKIWDLQSRQQLGSTLTGPVGDLELTTFTADNSSLVSLDDQGVFRTYTIAPSRLVRELCTMSGGGLTKQEWRAHIPDVPYRRTC</sequence>
<dbReference type="Gene3D" id="2.40.10.120">
    <property type="match status" value="1"/>
</dbReference>
<evidence type="ECO:0000256" key="3">
    <source>
        <dbReference type="SAM" id="MobiDB-lite"/>
    </source>
</evidence>
<dbReference type="Proteomes" id="UP000653411">
    <property type="component" value="Unassembled WGS sequence"/>
</dbReference>
<accession>A0A918CNP3</accession>
<dbReference type="InterPro" id="IPR049052">
    <property type="entry name" value="nSTAND1"/>
</dbReference>